<reference evidence="4" key="1">
    <citation type="journal article" date="2019" name="Int. J. Syst. Evol. Microbiol.">
        <title>The Global Catalogue of Microorganisms (GCM) 10K type strain sequencing project: providing services to taxonomists for standard genome sequencing and annotation.</title>
        <authorList>
            <consortium name="The Broad Institute Genomics Platform"/>
            <consortium name="The Broad Institute Genome Sequencing Center for Infectious Disease"/>
            <person name="Wu L."/>
            <person name="Ma J."/>
        </authorList>
    </citation>
    <scope>NUCLEOTIDE SEQUENCE [LARGE SCALE GENOMIC DNA]</scope>
    <source>
        <strain evidence="4">JCM 4805</strain>
    </source>
</reference>
<dbReference type="Pfam" id="PF01969">
    <property type="entry name" value="Ni_insertion"/>
    <property type="match status" value="1"/>
</dbReference>
<dbReference type="HAMAP" id="MF_01074">
    <property type="entry name" value="LarC"/>
    <property type="match status" value="1"/>
</dbReference>
<evidence type="ECO:0000313" key="3">
    <source>
        <dbReference type="EMBL" id="GAA0467057.1"/>
    </source>
</evidence>
<keyword evidence="4" id="KW-1185">Reference proteome</keyword>
<comment type="similarity">
    <text evidence="2">Belongs to the LarC family.</text>
</comment>
<comment type="catalytic activity">
    <reaction evidence="2">
        <text>Ni(II)-pyridinium-3,5-bisthiocarboxylate mononucleotide = pyridinium-3,5-bisthiocarboxylate mononucleotide + Ni(2+)</text>
        <dbReference type="Rhea" id="RHEA:54784"/>
        <dbReference type="ChEBI" id="CHEBI:49786"/>
        <dbReference type="ChEBI" id="CHEBI:137372"/>
        <dbReference type="ChEBI" id="CHEBI:137373"/>
        <dbReference type="EC" id="4.99.1.12"/>
    </reaction>
</comment>
<gene>
    <name evidence="2 3" type="primary">larC</name>
    <name evidence="3" type="ORF">GCM10010361_34030</name>
</gene>
<dbReference type="EC" id="4.99.1.12" evidence="2"/>
<dbReference type="RefSeq" id="WP_346095860.1">
    <property type="nucleotide sequence ID" value="NZ_BAAABY010000024.1"/>
</dbReference>
<dbReference type="PANTHER" id="PTHR36566:SF1">
    <property type="entry name" value="PYRIDINIUM-3,5-BISTHIOCARBOXYLIC ACID MONONUCLEOTIDE NICKEL INSERTION PROTEIN"/>
    <property type="match status" value="1"/>
</dbReference>
<dbReference type="PANTHER" id="PTHR36566">
    <property type="entry name" value="NICKEL INSERTION PROTEIN-RELATED"/>
    <property type="match status" value="1"/>
</dbReference>
<comment type="caution">
    <text evidence="3">The sequence shown here is derived from an EMBL/GenBank/DDBJ whole genome shotgun (WGS) entry which is preliminary data.</text>
</comment>
<dbReference type="EMBL" id="BAAABY010000024">
    <property type="protein sequence ID" value="GAA0467057.1"/>
    <property type="molecule type" value="Genomic_DNA"/>
</dbReference>
<dbReference type="InterPro" id="IPR002822">
    <property type="entry name" value="Ni_insertion"/>
</dbReference>
<dbReference type="NCBIfam" id="TIGR00299">
    <property type="entry name" value="nickel pincer cofactor biosynthesis protein LarC"/>
    <property type="match status" value="1"/>
</dbReference>
<evidence type="ECO:0000256" key="2">
    <source>
        <dbReference type="HAMAP-Rule" id="MF_01074"/>
    </source>
</evidence>
<protein>
    <recommendedName>
        <fullName evidence="2">Pyridinium-3,5-bisthiocarboxylic acid mononucleotide nickel insertion protein</fullName>
        <shortName evidence="2">P2TMN nickel insertion protein</shortName>
        <ecNumber evidence="2">4.99.1.12</ecNumber>
    </recommendedName>
    <alternativeName>
        <fullName evidence="2">Nickel-pincer cofactor biosynthesis protein LarC</fullName>
    </alternativeName>
</protein>
<dbReference type="Gene3D" id="3.10.20.300">
    <property type="entry name" value="mk0293 like domain"/>
    <property type="match status" value="1"/>
</dbReference>
<evidence type="ECO:0000313" key="4">
    <source>
        <dbReference type="Proteomes" id="UP001500909"/>
    </source>
</evidence>
<keyword evidence="2" id="KW-0456">Lyase</keyword>
<dbReference type="Proteomes" id="UP001500909">
    <property type="component" value="Unassembled WGS sequence"/>
</dbReference>
<dbReference type="Gene3D" id="3.30.70.1380">
    <property type="entry name" value="Transcriptional regulatory protein pf0864 domain like"/>
    <property type="match status" value="1"/>
</dbReference>
<comment type="function">
    <text evidence="2">Involved in the biosynthesis of a nickel-pincer cofactor ((SCS)Ni(II) pincer complex). Binds Ni(2+), and functions in nickel delivery to pyridinium-3,5-bisthiocarboxylic acid mononucleotide (P2TMN), to form the mature cofactor. Is thus probably required for the activation of nickel-pincer cofactor-dependent enzymes.</text>
</comment>
<name>A0ABP3JY97_9ACTN</name>
<accession>A0ABP3JY97</accession>
<organism evidence="3 4">
    <name type="scientific">Streptomyces olivaceiscleroticus</name>
    <dbReference type="NCBI Taxonomy" id="68245"/>
    <lineage>
        <taxon>Bacteria</taxon>
        <taxon>Bacillati</taxon>
        <taxon>Actinomycetota</taxon>
        <taxon>Actinomycetes</taxon>
        <taxon>Kitasatosporales</taxon>
        <taxon>Streptomycetaceae</taxon>
        <taxon>Streptomyces</taxon>
    </lineage>
</organism>
<evidence type="ECO:0000256" key="1">
    <source>
        <dbReference type="ARBA" id="ARBA00022596"/>
    </source>
</evidence>
<proteinExistence type="inferred from homology"/>
<keyword evidence="1 2" id="KW-0533">Nickel</keyword>
<sequence length="410" mass="41926">MTAPYRAAWFDVTSGVAGDMLLGALIDAGAGPEAVQHAIDAVIPGAVRLTRSSVTRAGLRATRIGVEPLAEDHPHRTWRAIRGRIEEAGLPGQVGDRALAVFGRLATAEARVHGVPVEEVHFHEVGAWDSIADVVGVCAALHELGVARITASPAALGSGRVRTAHGDLPVPVPAVLELAAGWDVVGGGTGELATPTGMALVTALATECGGLPRLRAEATGIGAGTRDTPGRPNVVRVVLGSPPAAAVGADEESSAVVLEANVDDLDPRLWPGVLASLLAAGASDAWLVPILMKKGRPAHTLRVLAPRQRADALRDLIFRETSTIGVRESAVRKTALQRTWVRVSVADGAEVPVKVAHRGGVIVQATPEFEDVAALAAERGLPAAALLDAAVAAAVAHGLVPGAALPEAPG</sequence>